<keyword evidence="1" id="KW-0732">Signal</keyword>
<dbReference type="Pfam" id="PF05494">
    <property type="entry name" value="MlaC"/>
    <property type="match status" value="1"/>
</dbReference>
<dbReference type="Gene3D" id="3.10.450.710">
    <property type="entry name" value="Tgt2/MlaC"/>
    <property type="match status" value="1"/>
</dbReference>
<accession>A0A5B2TL11</accession>
<evidence type="ECO:0000256" key="1">
    <source>
        <dbReference type="SAM" id="SignalP"/>
    </source>
</evidence>
<dbReference type="PANTHER" id="PTHR36573">
    <property type="entry name" value="INTERMEMBRANE PHOSPHOLIPID TRANSPORT SYSTEM BINDING PROTEIN MLAC"/>
    <property type="match status" value="1"/>
</dbReference>
<evidence type="ECO:0000313" key="2">
    <source>
        <dbReference type="EMBL" id="KAA2214715.1"/>
    </source>
</evidence>
<gene>
    <name evidence="2" type="ORF">F0Q34_03180</name>
</gene>
<dbReference type="PROSITE" id="PS51318">
    <property type="entry name" value="TAT"/>
    <property type="match status" value="1"/>
</dbReference>
<evidence type="ECO:0000313" key="3">
    <source>
        <dbReference type="Proteomes" id="UP000322110"/>
    </source>
</evidence>
<reference evidence="2 3" key="1">
    <citation type="journal article" date="2015" name="Int. J. Syst. Evol. Microbiol.">
        <title>Roseomonas oryzae sp. nov., isolated from paddy rhizosphere soil.</title>
        <authorList>
            <person name="Ramaprasad E.V."/>
            <person name="Sasikala Ch."/>
            <person name="Ramana Ch.V."/>
        </authorList>
    </citation>
    <scope>NUCLEOTIDE SEQUENCE [LARGE SCALE GENOMIC DNA]</scope>
    <source>
        <strain evidence="2 3">KCTC 42542</strain>
    </source>
</reference>
<name>A0A5B2TL11_9PROT</name>
<dbReference type="InterPro" id="IPR008869">
    <property type="entry name" value="MlaC/ttg2D"/>
</dbReference>
<sequence length="215" mass="23629">MRIIQMNRRSLLSAALAVPAATALLGALPARAEMDIGRASSFIEATGRELVATLNSNQPIAVRRQKVADILRQAVDVDGVGRFILGRWWRVATPAEQQEYMQLFEETLIRNLSARFGEYQGVTFSLGRSQQRTEDDALVNTVIQRPSLAPFSLDWRVGEVGGQPRVVDVIAEGTSLRLTQRSEYSAVISRNGGKVAPLLDAMRQQIAALAAREGR</sequence>
<dbReference type="PANTHER" id="PTHR36573:SF1">
    <property type="entry name" value="INTERMEMBRANE PHOSPHOLIPID TRANSPORT SYSTEM BINDING PROTEIN MLAC"/>
    <property type="match status" value="1"/>
</dbReference>
<dbReference type="EMBL" id="VUKA01000001">
    <property type="protein sequence ID" value="KAA2214715.1"/>
    <property type="molecule type" value="Genomic_DNA"/>
</dbReference>
<comment type="caution">
    <text evidence="2">The sequence shown here is derived from an EMBL/GenBank/DDBJ whole genome shotgun (WGS) entry which is preliminary data.</text>
</comment>
<protein>
    <submittedName>
        <fullName evidence="2">ABC transporter substrate-binding protein</fullName>
    </submittedName>
</protein>
<dbReference type="OrthoDB" id="8099120at2"/>
<keyword evidence="3" id="KW-1185">Reference proteome</keyword>
<dbReference type="AlphaFoldDB" id="A0A5B2TL11"/>
<feature type="signal peptide" evidence="1">
    <location>
        <begin position="1"/>
        <end position="32"/>
    </location>
</feature>
<dbReference type="InterPro" id="IPR006311">
    <property type="entry name" value="TAT_signal"/>
</dbReference>
<dbReference type="Proteomes" id="UP000322110">
    <property type="component" value="Unassembled WGS sequence"/>
</dbReference>
<feature type="chain" id="PRO_5022711967" evidence="1">
    <location>
        <begin position="33"/>
        <end position="215"/>
    </location>
</feature>
<organism evidence="2 3">
    <name type="scientific">Teichococcus oryzae</name>
    <dbReference type="NCBI Taxonomy" id="1608942"/>
    <lineage>
        <taxon>Bacteria</taxon>
        <taxon>Pseudomonadati</taxon>
        <taxon>Pseudomonadota</taxon>
        <taxon>Alphaproteobacteria</taxon>
        <taxon>Acetobacterales</taxon>
        <taxon>Roseomonadaceae</taxon>
        <taxon>Roseomonas</taxon>
    </lineage>
</organism>
<proteinExistence type="predicted"/>
<dbReference type="InterPro" id="IPR042245">
    <property type="entry name" value="Tgt2/MlaC_sf"/>
</dbReference>